<sequence>MKNPIAAFNDLRHSTKLKGLWENRHNQIISDEQLSFDQTIDAANGLLRDAGFKENDPQSLNKPWLSEK</sequence>
<keyword evidence="2" id="KW-1185">Reference proteome</keyword>
<gene>
    <name evidence="1" type="ORF">RA086_03405</name>
</gene>
<proteinExistence type="predicted"/>
<accession>A0ABU1A6W7</accession>
<dbReference type="RefSeq" id="WP_308702507.1">
    <property type="nucleotide sequence ID" value="NZ_JAVCWF010000001.1"/>
</dbReference>
<comment type="caution">
    <text evidence="1">The sequence shown here is derived from an EMBL/GenBank/DDBJ whole genome shotgun (WGS) entry which is preliminary data.</text>
</comment>
<dbReference type="EMBL" id="JAVCWF010000001">
    <property type="protein sequence ID" value="MDQ7936692.1"/>
    <property type="molecule type" value="Genomic_DNA"/>
</dbReference>
<dbReference type="Proteomes" id="UP001227831">
    <property type="component" value="Unassembled WGS sequence"/>
</dbReference>
<protein>
    <submittedName>
        <fullName evidence="1">Uncharacterized protein</fullName>
    </submittedName>
</protein>
<organism evidence="1 2">
    <name type="scientific">Lactiplantibacillus brownii</name>
    <dbReference type="NCBI Taxonomy" id="3069269"/>
    <lineage>
        <taxon>Bacteria</taxon>
        <taxon>Bacillati</taxon>
        <taxon>Bacillota</taxon>
        <taxon>Bacilli</taxon>
        <taxon>Lactobacillales</taxon>
        <taxon>Lactobacillaceae</taxon>
        <taxon>Lactiplantibacillus</taxon>
    </lineage>
</organism>
<evidence type="ECO:0000313" key="2">
    <source>
        <dbReference type="Proteomes" id="UP001227831"/>
    </source>
</evidence>
<reference evidence="1 2" key="1">
    <citation type="journal article" date="2023" name="Int. J. Syst. Evol. Microbiol.">
        <title>Lactiplantibacillus brownii sp. nov., a novel psychrotolerant species isolated from sauerkraut.</title>
        <authorList>
            <person name="Heng Y.C."/>
            <person name="Silvaraju S."/>
            <person name="Lee J.K.Y."/>
            <person name="Kittelmann S."/>
        </authorList>
    </citation>
    <scope>NUCLEOTIDE SEQUENCE [LARGE SCALE GENOMIC DNA]</scope>
    <source>
        <strain evidence="1 2">WILCCON 0030</strain>
    </source>
</reference>
<name>A0ABU1A6W7_9LACO</name>
<evidence type="ECO:0000313" key="1">
    <source>
        <dbReference type="EMBL" id="MDQ7936692.1"/>
    </source>
</evidence>